<organism evidence="11">
    <name type="scientific">hydrothermal vent metagenome</name>
    <dbReference type="NCBI Taxonomy" id="652676"/>
    <lineage>
        <taxon>unclassified sequences</taxon>
        <taxon>metagenomes</taxon>
        <taxon>ecological metagenomes</taxon>
    </lineage>
</organism>
<dbReference type="GO" id="GO:0005737">
    <property type="term" value="C:cytoplasm"/>
    <property type="evidence" value="ECO:0007669"/>
    <property type="project" value="TreeGrafter"/>
</dbReference>
<evidence type="ECO:0000259" key="10">
    <source>
        <dbReference type="Pfam" id="PF18962"/>
    </source>
</evidence>
<dbReference type="Gene3D" id="2.60.40.1730">
    <property type="entry name" value="tricorn interacting facor f3 domain"/>
    <property type="match status" value="1"/>
</dbReference>
<evidence type="ECO:0000313" key="11">
    <source>
        <dbReference type="EMBL" id="VAW22728.1"/>
    </source>
</evidence>
<dbReference type="NCBIfam" id="TIGR04183">
    <property type="entry name" value="Por_Secre_tail"/>
    <property type="match status" value="1"/>
</dbReference>
<keyword evidence="3" id="KW-0031">Aminopeptidase</keyword>
<evidence type="ECO:0000259" key="9">
    <source>
        <dbReference type="Pfam" id="PF01433"/>
    </source>
</evidence>
<keyword evidence="6" id="KW-0378">Hydrolase</keyword>
<dbReference type="SUPFAM" id="SSF55486">
    <property type="entry name" value="Metalloproteases ('zincins'), catalytic domain"/>
    <property type="match status" value="1"/>
</dbReference>
<dbReference type="GO" id="GO:0005615">
    <property type="term" value="C:extracellular space"/>
    <property type="evidence" value="ECO:0007669"/>
    <property type="project" value="TreeGrafter"/>
</dbReference>
<dbReference type="Gene3D" id="1.10.390.10">
    <property type="entry name" value="Neutral Protease Domain 2"/>
    <property type="match status" value="1"/>
</dbReference>
<dbReference type="PANTHER" id="PTHR11533">
    <property type="entry name" value="PROTEASE M1 ZINC METALLOPROTEASE"/>
    <property type="match status" value="1"/>
</dbReference>
<protein>
    <submittedName>
        <fullName evidence="11">Putative metallopeptidase</fullName>
    </submittedName>
</protein>
<evidence type="ECO:0000256" key="5">
    <source>
        <dbReference type="ARBA" id="ARBA00022723"/>
    </source>
</evidence>
<accession>A0A3B0TXK6</accession>
<dbReference type="GO" id="GO:0016020">
    <property type="term" value="C:membrane"/>
    <property type="evidence" value="ECO:0007669"/>
    <property type="project" value="TreeGrafter"/>
</dbReference>
<evidence type="ECO:0000256" key="6">
    <source>
        <dbReference type="ARBA" id="ARBA00022801"/>
    </source>
</evidence>
<evidence type="ECO:0000256" key="8">
    <source>
        <dbReference type="ARBA" id="ARBA00023049"/>
    </source>
</evidence>
<keyword evidence="4" id="KW-0645">Protease</keyword>
<keyword evidence="8" id="KW-0482">Metalloprotease</keyword>
<dbReference type="InterPro" id="IPR026444">
    <property type="entry name" value="Secre_tail"/>
</dbReference>
<comment type="cofactor">
    <cofactor evidence="1">
        <name>Zn(2+)</name>
        <dbReference type="ChEBI" id="CHEBI:29105"/>
    </cofactor>
</comment>
<dbReference type="CDD" id="cd09603">
    <property type="entry name" value="M1_APN_like"/>
    <property type="match status" value="1"/>
</dbReference>
<dbReference type="GO" id="GO:0070006">
    <property type="term" value="F:metalloaminopeptidase activity"/>
    <property type="evidence" value="ECO:0007669"/>
    <property type="project" value="TreeGrafter"/>
</dbReference>
<gene>
    <name evidence="11" type="ORF">MNBD_BACTEROID01-100</name>
</gene>
<evidence type="ECO:0000256" key="2">
    <source>
        <dbReference type="ARBA" id="ARBA00010136"/>
    </source>
</evidence>
<dbReference type="InterPro" id="IPR027268">
    <property type="entry name" value="Peptidase_M4/M1_CTD_sf"/>
</dbReference>
<dbReference type="GO" id="GO:0008270">
    <property type="term" value="F:zinc ion binding"/>
    <property type="evidence" value="ECO:0007669"/>
    <property type="project" value="InterPro"/>
</dbReference>
<sequence>MKKVLFVFFILIGAASLAQKPEKGFLDKESRSDIAKYLKSASFREIDSGHDYDLIYQRMNWQTDPAVAYIKGSVTSYFKSMVQDLATIRFDMHDSLSVDSIMGGGQLLNYTHLENILTIDLNKQYNLSEVDSFTIFYQGKPGGSGFGSFIQDKHNGVPVIWTLSEPYGAKDWWPCKQSLEDKIDSIDVIVQSPEQYRTAGNGVLVSEKVEGGQRVMHWKHRYAIATYLVAIAVTNYVDYSDYLVLENGDSVEILNYVYPEDLESSRQKTPQTAGIMKLYNSLFGVYPFANEKYGHAQFGWGGGMEHQTMSFMGGFSFELIAHELAHQWFGDYITLNSWHDIWLNEGFATYLTGLTYEHLLDGVWWVPWKEQLHRSIISKPGGSVYVVDTTDVSRIFNSRLSYRKGAYLLQMLRWIMGDSTFFQAIKEYVNDPEIANGFASQEKLANHLEAAADTSLAEFFNDWYYGEGFPVYSIQYEQKNNQEVIIILSQETTHPSVDFFEMPVPVRVWNSDSTQYKDFRLNNTYNGQSFEVNPGFNISGIEIDPDLWLISQTGQVMKSPELLLPYGVKVFPNPTYDKIGFSIPPGKLLREISLYSIDGRLIKLFIHAKANNTLDLSQFPKGSYVLQFDFGGNLVEKKIIKL</sequence>
<reference evidence="11" key="1">
    <citation type="submission" date="2018-06" db="EMBL/GenBank/DDBJ databases">
        <authorList>
            <person name="Zhirakovskaya E."/>
        </authorList>
    </citation>
    <scope>NUCLEOTIDE SEQUENCE</scope>
</reference>
<dbReference type="Pfam" id="PF18962">
    <property type="entry name" value="Por_Secre_tail"/>
    <property type="match status" value="1"/>
</dbReference>
<dbReference type="InterPro" id="IPR014782">
    <property type="entry name" value="Peptidase_M1_dom"/>
</dbReference>
<dbReference type="PANTHER" id="PTHR11533:SF174">
    <property type="entry name" value="PUROMYCIN-SENSITIVE AMINOPEPTIDASE-RELATED"/>
    <property type="match status" value="1"/>
</dbReference>
<keyword evidence="5" id="KW-0479">Metal-binding</keyword>
<proteinExistence type="inferred from homology"/>
<dbReference type="PRINTS" id="PR00756">
    <property type="entry name" value="ALADIPTASE"/>
</dbReference>
<dbReference type="Pfam" id="PF01433">
    <property type="entry name" value="Peptidase_M1"/>
    <property type="match status" value="1"/>
</dbReference>
<evidence type="ECO:0000256" key="4">
    <source>
        <dbReference type="ARBA" id="ARBA00022670"/>
    </source>
</evidence>
<evidence type="ECO:0000256" key="1">
    <source>
        <dbReference type="ARBA" id="ARBA00001947"/>
    </source>
</evidence>
<dbReference type="InterPro" id="IPR050344">
    <property type="entry name" value="Peptidase_M1_aminopeptidases"/>
</dbReference>
<evidence type="ECO:0000256" key="3">
    <source>
        <dbReference type="ARBA" id="ARBA00022438"/>
    </source>
</evidence>
<evidence type="ECO:0000256" key="7">
    <source>
        <dbReference type="ARBA" id="ARBA00022833"/>
    </source>
</evidence>
<dbReference type="InterPro" id="IPR001930">
    <property type="entry name" value="Peptidase_M1"/>
</dbReference>
<feature type="domain" description="Peptidase M1 membrane alanine aminopeptidase" evidence="9">
    <location>
        <begin position="318"/>
        <end position="463"/>
    </location>
</feature>
<dbReference type="InterPro" id="IPR042097">
    <property type="entry name" value="Aminopeptidase_N-like_N_sf"/>
</dbReference>
<dbReference type="EMBL" id="UOEP01000178">
    <property type="protein sequence ID" value="VAW22728.1"/>
    <property type="molecule type" value="Genomic_DNA"/>
</dbReference>
<dbReference type="GO" id="GO:0042277">
    <property type="term" value="F:peptide binding"/>
    <property type="evidence" value="ECO:0007669"/>
    <property type="project" value="TreeGrafter"/>
</dbReference>
<dbReference type="AlphaFoldDB" id="A0A3B0TXK6"/>
<dbReference type="GO" id="GO:0006508">
    <property type="term" value="P:proteolysis"/>
    <property type="evidence" value="ECO:0007669"/>
    <property type="project" value="UniProtKB-KW"/>
</dbReference>
<comment type="similarity">
    <text evidence="2">Belongs to the peptidase M1 family.</text>
</comment>
<dbReference type="SUPFAM" id="SSF63737">
    <property type="entry name" value="Leukotriene A4 hydrolase N-terminal domain"/>
    <property type="match status" value="1"/>
</dbReference>
<dbReference type="GO" id="GO:0043171">
    <property type="term" value="P:peptide catabolic process"/>
    <property type="evidence" value="ECO:0007669"/>
    <property type="project" value="TreeGrafter"/>
</dbReference>
<keyword evidence="7" id="KW-0862">Zinc</keyword>
<name>A0A3B0TXK6_9ZZZZ</name>
<feature type="domain" description="Secretion system C-terminal sorting" evidence="10">
    <location>
        <begin position="570"/>
        <end position="640"/>
    </location>
</feature>